<dbReference type="AlphaFoldDB" id="A0A817TBN4"/>
<reference evidence="3" key="1">
    <citation type="submission" date="2021-02" db="EMBL/GenBank/DDBJ databases">
        <authorList>
            <person name="Nowell W R."/>
        </authorList>
    </citation>
    <scope>NUCLEOTIDE SEQUENCE</scope>
</reference>
<dbReference type="OrthoDB" id="10041518at2759"/>
<name>A0A817TBN4_9BILA</name>
<evidence type="ECO:0000256" key="1">
    <source>
        <dbReference type="SAM" id="Coils"/>
    </source>
</evidence>
<gene>
    <name evidence="3" type="ORF">TIS948_LOCUS19440</name>
</gene>
<proteinExistence type="predicted"/>
<sequence length="723" mass="82569">MSDEDEDQLNSNITSHNTVDVRRRLLEIKNDLQGLMRQKKKYDEEKLKQDSEFLQTEINALRTSISDINKEINNQTQTKKRLHVQMTNLRSRSRLRYTNLAIALRDKRRYEAELKKENKTDEYRALAQREIRSIETALPVLQEEDEYKAQLKTAEDAQQAATIKRKVYSNSFFKLKNFIFCLFSKKRKKNLFREEDEYKAQLKTAEDAQQAATIKRKKLEESLNKNLRKQTDIKQLLSENAEKLPQIEATIESLRCERESLLSSATNAHSTNGKKCRRRLHSNQQKSLDSPTAAAAAQTPIRACVSFENDCLEHEKNQCDDQLNKINTLISYFRDKLTEHDLSNDHTCVTPSSELTSLLYHPLTPHEEQTILSSYMEDRDCDNILLSKSTTTQPTAAIAMKLPRNFLPLNLNSASTNEIIHSPYYAGNEIEYKKELSSDIVNKYGGHPKKNKQQLSSNIGKKNKKHKKNFAITHIPQMIALYNTVHGSTGSYDTLPSMPMYEYELVPTIQSLEFLQQSLESYLNELSRRYENNVKSSNNDEDEGQNKSGIDNEDDDIRDSALDTFSETSSLIEPMNIAKQLASPNSTLMNILEVRSSASSDDKKTINSSSSPPSSNHSDSKKNKQLTLNSSSTKLEELSSHLQDIQIDRQISDEGYRSVRNDQQQATGVASNHCLPLLTRSQSYDSTEKVDQWLSTATPLTSSVPMSISFNTNFQPTDIDDEE</sequence>
<protein>
    <submittedName>
        <fullName evidence="3">Uncharacterized protein</fullName>
    </submittedName>
</protein>
<evidence type="ECO:0000313" key="4">
    <source>
        <dbReference type="Proteomes" id="UP000663825"/>
    </source>
</evidence>
<feature type="coiled-coil region" evidence="1">
    <location>
        <begin position="25"/>
        <end position="160"/>
    </location>
</feature>
<accession>A0A817TBN4</accession>
<feature type="region of interest" description="Disordered" evidence="2">
    <location>
        <begin position="445"/>
        <end position="464"/>
    </location>
</feature>
<feature type="coiled-coil region" evidence="1">
    <location>
        <begin position="188"/>
        <end position="222"/>
    </location>
</feature>
<feature type="region of interest" description="Disordered" evidence="2">
    <location>
        <begin position="596"/>
        <end position="635"/>
    </location>
</feature>
<feature type="compositionally biased region" description="Low complexity" evidence="2">
    <location>
        <begin position="607"/>
        <end position="617"/>
    </location>
</feature>
<evidence type="ECO:0000313" key="3">
    <source>
        <dbReference type="EMBL" id="CAF3312859.1"/>
    </source>
</evidence>
<feature type="region of interest" description="Disordered" evidence="2">
    <location>
        <begin position="267"/>
        <end position="294"/>
    </location>
</feature>
<comment type="caution">
    <text evidence="3">The sequence shown here is derived from an EMBL/GenBank/DDBJ whole genome shotgun (WGS) entry which is preliminary data.</text>
</comment>
<dbReference type="Proteomes" id="UP000663825">
    <property type="component" value="Unassembled WGS sequence"/>
</dbReference>
<keyword evidence="1" id="KW-0175">Coiled coil</keyword>
<feature type="compositionally biased region" description="Basic residues" evidence="2">
    <location>
        <begin position="272"/>
        <end position="281"/>
    </location>
</feature>
<feature type="region of interest" description="Disordered" evidence="2">
    <location>
        <begin position="533"/>
        <end position="558"/>
    </location>
</feature>
<evidence type="ECO:0000256" key="2">
    <source>
        <dbReference type="SAM" id="MobiDB-lite"/>
    </source>
</evidence>
<dbReference type="CDD" id="cd22249">
    <property type="entry name" value="UDM1_RNF168_RNF169-like"/>
    <property type="match status" value="1"/>
</dbReference>
<organism evidence="3 4">
    <name type="scientific">Rotaria socialis</name>
    <dbReference type="NCBI Taxonomy" id="392032"/>
    <lineage>
        <taxon>Eukaryota</taxon>
        <taxon>Metazoa</taxon>
        <taxon>Spiralia</taxon>
        <taxon>Gnathifera</taxon>
        <taxon>Rotifera</taxon>
        <taxon>Eurotatoria</taxon>
        <taxon>Bdelloidea</taxon>
        <taxon>Philodinida</taxon>
        <taxon>Philodinidae</taxon>
        <taxon>Rotaria</taxon>
    </lineage>
</organism>
<dbReference type="EMBL" id="CAJNXB010003418">
    <property type="protein sequence ID" value="CAF3312859.1"/>
    <property type="molecule type" value="Genomic_DNA"/>
</dbReference>